<proteinExistence type="predicted"/>
<feature type="region of interest" description="Disordered" evidence="1">
    <location>
        <begin position="54"/>
        <end position="88"/>
    </location>
</feature>
<protein>
    <submittedName>
        <fullName evidence="2">Uncharacterized protein</fullName>
    </submittedName>
</protein>
<keyword evidence="3" id="KW-1185">Reference proteome</keyword>
<sequence length="119" mass="12752">MEIVGPFTLDCCPCDLGVLLRGPMERASLNGITVAHPRPLWSTRVAGRETDCIPLPVPDLDPHQKGTGRAATSSQPQPRGGGLLNSDSITDYNTINPLSCHGGQTINFVTGFPFFTQSF</sequence>
<organism evidence="2 3">
    <name type="scientific">Argiope bruennichi</name>
    <name type="common">Wasp spider</name>
    <name type="synonym">Aranea bruennichi</name>
    <dbReference type="NCBI Taxonomy" id="94029"/>
    <lineage>
        <taxon>Eukaryota</taxon>
        <taxon>Metazoa</taxon>
        <taxon>Ecdysozoa</taxon>
        <taxon>Arthropoda</taxon>
        <taxon>Chelicerata</taxon>
        <taxon>Arachnida</taxon>
        <taxon>Araneae</taxon>
        <taxon>Araneomorphae</taxon>
        <taxon>Entelegynae</taxon>
        <taxon>Araneoidea</taxon>
        <taxon>Araneidae</taxon>
        <taxon>Argiope</taxon>
    </lineage>
</organism>
<evidence type="ECO:0000256" key="1">
    <source>
        <dbReference type="SAM" id="MobiDB-lite"/>
    </source>
</evidence>
<reference evidence="2" key="1">
    <citation type="journal article" date="2020" name="bioRxiv">
        <title>Chromosome-level reference genome of the European wasp spider Argiope bruennichi: a resource for studies on range expansion and evolutionary adaptation.</title>
        <authorList>
            <person name="Sheffer M.M."/>
            <person name="Hoppe A."/>
            <person name="Krehenwinkel H."/>
            <person name="Uhl G."/>
            <person name="Kuss A.W."/>
            <person name="Jensen L."/>
            <person name="Jensen C."/>
            <person name="Gillespie R.G."/>
            <person name="Hoff K.J."/>
            <person name="Prost S."/>
        </authorList>
    </citation>
    <scope>NUCLEOTIDE SEQUENCE</scope>
</reference>
<dbReference type="AlphaFoldDB" id="A0A8T0ESX6"/>
<accession>A0A8T0ESX6</accession>
<gene>
    <name evidence="2" type="ORF">HNY73_013701</name>
</gene>
<dbReference type="EMBL" id="JABXBU010001974">
    <property type="protein sequence ID" value="KAF8779774.1"/>
    <property type="molecule type" value="Genomic_DNA"/>
</dbReference>
<name>A0A8T0ESX6_ARGBR</name>
<reference evidence="2" key="2">
    <citation type="submission" date="2020-06" db="EMBL/GenBank/DDBJ databases">
        <authorList>
            <person name="Sheffer M."/>
        </authorList>
    </citation>
    <scope>NUCLEOTIDE SEQUENCE</scope>
</reference>
<evidence type="ECO:0000313" key="2">
    <source>
        <dbReference type="EMBL" id="KAF8779774.1"/>
    </source>
</evidence>
<dbReference type="Proteomes" id="UP000807504">
    <property type="component" value="Unassembled WGS sequence"/>
</dbReference>
<evidence type="ECO:0000313" key="3">
    <source>
        <dbReference type="Proteomes" id="UP000807504"/>
    </source>
</evidence>
<comment type="caution">
    <text evidence="2">The sequence shown here is derived from an EMBL/GenBank/DDBJ whole genome shotgun (WGS) entry which is preliminary data.</text>
</comment>